<keyword evidence="2" id="KW-0472">Membrane</keyword>
<protein>
    <submittedName>
        <fullName evidence="4">Tyrosine-protein kinase</fullName>
    </submittedName>
</protein>
<keyword evidence="4" id="KW-0808">Transferase</keyword>
<evidence type="ECO:0000313" key="5">
    <source>
        <dbReference type="Proteomes" id="UP000237105"/>
    </source>
</evidence>
<comment type="subcellular location">
    <subcellularLocation>
        <location evidence="1">Cell membrane</location>
    </subcellularLocation>
</comment>
<accession>A0A2P5D9Q7</accession>
<dbReference type="AlphaFoldDB" id="A0A2P5D9Q7"/>
<keyword evidence="4" id="KW-0418">Kinase</keyword>
<evidence type="ECO:0000256" key="2">
    <source>
        <dbReference type="ARBA" id="ARBA00022475"/>
    </source>
</evidence>
<name>A0A2P5D9Q7_PARAD</name>
<dbReference type="InterPro" id="IPR050823">
    <property type="entry name" value="Plant_Ser_Thr_Prot_Kinase"/>
</dbReference>
<evidence type="ECO:0000256" key="1">
    <source>
        <dbReference type="ARBA" id="ARBA00004236"/>
    </source>
</evidence>
<evidence type="ECO:0000313" key="4">
    <source>
        <dbReference type="EMBL" id="PON70021.1"/>
    </source>
</evidence>
<keyword evidence="2" id="KW-1003">Cell membrane</keyword>
<proteinExistence type="predicted"/>
<feature type="domain" description="Serine-threonine/tyrosine-protein kinase catalytic" evidence="3">
    <location>
        <begin position="34"/>
        <end position="72"/>
    </location>
</feature>
<dbReference type="Proteomes" id="UP000237105">
    <property type="component" value="Unassembled WGS sequence"/>
</dbReference>
<dbReference type="SUPFAM" id="SSF56112">
    <property type="entry name" value="Protein kinase-like (PK-like)"/>
    <property type="match status" value="1"/>
</dbReference>
<dbReference type="EMBL" id="JXTB01000053">
    <property type="protein sequence ID" value="PON70021.1"/>
    <property type="molecule type" value="Genomic_DNA"/>
</dbReference>
<organism evidence="4 5">
    <name type="scientific">Parasponia andersonii</name>
    <name type="common">Sponia andersonii</name>
    <dbReference type="NCBI Taxonomy" id="3476"/>
    <lineage>
        <taxon>Eukaryota</taxon>
        <taxon>Viridiplantae</taxon>
        <taxon>Streptophyta</taxon>
        <taxon>Embryophyta</taxon>
        <taxon>Tracheophyta</taxon>
        <taxon>Spermatophyta</taxon>
        <taxon>Magnoliopsida</taxon>
        <taxon>eudicotyledons</taxon>
        <taxon>Gunneridae</taxon>
        <taxon>Pentapetalae</taxon>
        <taxon>rosids</taxon>
        <taxon>fabids</taxon>
        <taxon>Rosales</taxon>
        <taxon>Cannabaceae</taxon>
        <taxon>Parasponia</taxon>
    </lineage>
</organism>
<comment type="caution">
    <text evidence="4">The sequence shown here is derived from an EMBL/GenBank/DDBJ whole genome shotgun (WGS) entry which is preliminary data.</text>
</comment>
<reference evidence="5" key="1">
    <citation type="submission" date="2016-06" db="EMBL/GenBank/DDBJ databases">
        <title>Parallel loss of symbiosis genes in relatives of nitrogen-fixing non-legume Parasponia.</title>
        <authorList>
            <person name="Van Velzen R."/>
            <person name="Holmer R."/>
            <person name="Bu F."/>
            <person name="Rutten L."/>
            <person name="Van Zeijl A."/>
            <person name="Liu W."/>
            <person name="Santuari L."/>
            <person name="Cao Q."/>
            <person name="Sharma T."/>
            <person name="Shen D."/>
            <person name="Roswanjaya Y."/>
            <person name="Wardhani T."/>
            <person name="Kalhor M.S."/>
            <person name="Jansen J."/>
            <person name="Van den Hoogen J."/>
            <person name="Gungor B."/>
            <person name="Hartog M."/>
            <person name="Hontelez J."/>
            <person name="Verver J."/>
            <person name="Yang W.-C."/>
            <person name="Schijlen E."/>
            <person name="Repin R."/>
            <person name="Schilthuizen M."/>
            <person name="Schranz E."/>
            <person name="Heidstra R."/>
            <person name="Miyata K."/>
            <person name="Fedorova E."/>
            <person name="Kohlen W."/>
            <person name="Bisseling T."/>
            <person name="Smit S."/>
            <person name="Geurts R."/>
        </authorList>
    </citation>
    <scope>NUCLEOTIDE SEQUENCE [LARGE SCALE GENOMIC DNA]</scope>
    <source>
        <strain evidence="5">cv. WU1-14</strain>
    </source>
</reference>
<evidence type="ECO:0000259" key="3">
    <source>
        <dbReference type="Pfam" id="PF07714"/>
    </source>
</evidence>
<dbReference type="STRING" id="3476.A0A2P5D9Q7"/>
<dbReference type="GO" id="GO:0005886">
    <property type="term" value="C:plasma membrane"/>
    <property type="evidence" value="ECO:0007669"/>
    <property type="project" value="UniProtKB-SubCell"/>
</dbReference>
<gene>
    <name evidence="4" type="ORF">PanWU01x14_084850</name>
</gene>
<dbReference type="OrthoDB" id="8891264at2759"/>
<keyword evidence="5" id="KW-1185">Reference proteome</keyword>
<dbReference type="GO" id="GO:0004672">
    <property type="term" value="F:protein kinase activity"/>
    <property type="evidence" value="ECO:0007669"/>
    <property type="project" value="InterPro"/>
</dbReference>
<dbReference type="PANTHER" id="PTHR45621">
    <property type="entry name" value="OS01G0588500 PROTEIN-RELATED"/>
    <property type="match status" value="1"/>
</dbReference>
<dbReference type="InterPro" id="IPR001245">
    <property type="entry name" value="Ser-Thr/Tyr_kinase_cat_dom"/>
</dbReference>
<dbReference type="Pfam" id="PF07714">
    <property type="entry name" value="PK_Tyr_Ser-Thr"/>
    <property type="match status" value="1"/>
</dbReference>
<dbReference type="InterPro" id="IPR011009">
    <property type="entry name" value="Kinase-like_dom_sf"/>
</dbReference>
<dbReference type="Gene3D" id="3.30.200.20">
    <property type="entry name" value="Phosphorylase Kinase, domain 1"/>
    <property type="match status" value="1"/>
</dbReference>
<sequence length="138" mass="16473">MNSTAIEQGRELEVFLRKHKVVDDFMGKLSVYKRSEINFLGRLSHPNLVRLLGYCWEDKELLLVYEFLPLNCYLWTKDFKYQLGQLEDWLSYRLQIGKSYTEISRPPIYCWMGTIQKFQIGLWAPTLMQLLNTLLQMI</sequence>